<dbReference type="PANTHER" id="PTHR33491">
    <property type="entry name" value="OSJNBA0016N04.9 PROTEIN"/>
    <property type="match status" value="1"/>
</dbReference>
<evidence type="ECO:0000313" key="1">
    <source>
        <dbReference type="EMBL" id="SPC80474.1"/>
    </source>
</evidence>
<dbReference type="AlphaFoldDB" id="A0A2N9F104"/>
<gene>
    <name evidence="1" type="ORF">FSB_LOCUS8356</name>
</gene>
<sequence length="125" mass="13114">MGMDEANGVFGSGCFSLCANNESNLDSDNGACSDPTLFDISPIDLNIILPPDQYPRPPMVFDWVVGKDKCEASEGPSGYACGHTGTLCSPSHNGGGVRCLCKEGYMGNPYLPQGCQGDSINSCHS</sequence>
<evidence type="ECO:0008006" key="2">
    <source>
        <dbReference type="Google" id="ProtNLM"/>
    </source>
</evidence>
<accession>A0A2N9F104</accession>
<reference evidence="1" key="1">
    <citation type="submission" date="2018-02" db="EMBL/GenBank/DDBJ databases">
        <authorList>
            <person name="Cohen D.B."/>
            <person name="Kent A.D."/>
        </authorList>
    </citation>
    <scope>NUCLEOTIDE SEQUENCE</scope>
</reference>
<proteinExistence type="predicted"/>
<dbReference type="EMBL" id="OIVN01000450">
    <property type="protein sequence ID" value="SPC80474.1"/>
    <property type="molecule type" value="Genomic_DNA"/>
</dbReference>
<protein>
    <recommendedName>
        <fullName evidence="2">EGF-like domain-containing protein</fullName>
    </recommendedName>
</protein>
<name>A0A2N9F104_FAGSY</name>
<organism evidence="1">
    <name type="scientific">Fagus sylvatica</name>
    <name type="common">Beechnut</name>
    <dbReference type="NCBI Taxonomy" id="28930"/>
    <lineage>
        <taxon>Eukaryota</taxon>
        <taxon>Viridiplantae</taxon>
        <taxon>Streptophyta</taxon>
        <taxon>Embryophyta</taxon>
        <taxon>Tracheophyta</taxon>
        <taxon>Spermatophyta</taxon>
        <taxon>Magnoliopsida</taxon>
        <taxon>eudicotyledons</taxon>
        <taxon>Gunneridae</taxon>
        <taxon>Pentapetalae</taxon>
        <taxon>rosids</taxon>
        <taxon>fabids</taxon>
        <taxon>Fagales</taxon>
        <taxon>Fagaceae</taxon>
        <taxon>Fagus</taxon>
    </lineage>
</organism>